<dbReference type="RefSeq" id="WP_209651272.1">
    <property type="nucleotide sequence ID" value="NZ_JBEPNV010000002.1"/>
</dbReference>
<organism evidence="1 2">
    <name type="scientific">Methylobacterium radiotolerans</name>
    <dbReference type="NCBI Taxonomy" id="31998"/>
    <lineage>
        <taxon>Bacteria</taxon>
        <taxon>Pseudomonadati</taxon>
        <taxon>Pseudomonadota</taxon>
        <taxon>Alphaproteobacteria</taxon>
        <taxon>Hyphomicrobiales</taxon>
        <taxon>Methylobacteriaceae</taxon>
        <taxon>Methylobacterium</taxon>
    </lineage>
</organism>
<keyword evidence="2" id="KW-1185">Reference proteome</keyword>
<accession>A0ABV2NT08</accession>
<proteinExistence type="predicted"/>
<dbReference type="EMBL" id="JBEPNW010000003">
    <property type="protein sequence ID" value="MET3869461.1"/>
    <property type="molecule type" value="Genomic_DNA"/>
</dbReference>
<name>A0ABV2NT08_9HYPH</name>
<evidence type="ECO:0008006" key="3">
    <source>
        <dbReference type="Google" id="ProtNLM"/>
    </source>
</evidence>
<reference evidence="1 2" key="1">
    <citation type="submission" date="2024-06" db="EMBL/GenBank/DDBJ databases">
        <title>Genomics of switchgrass bacterial isolates.</title>
        <authorList>
            <person name="Shade A."/>
        </authorList>
    </citation>
    <scope>NUCLEOTIDE SEQUENCE [LARGE SCALE GENOMIC DNA]</scope>
    <source>
        <strain evidence="1 2">PvP084</strain>
    </source>
</reference>
<evidence type="ECO:0000313" key="1">
    <source>
        <dbReference type="EMBL" id="MET3869461.1"/>
    </source>
</evidence>
<dbReference type="Pfam" id="PF11876">
    <property type="entry name" value="TsiV"/>
    <property type="match status" value="1"/>
</dbReference>
<comment type="caution">
    <text evidence="1">The sequence shown here is derived from an EMBL/GenBank/DDBJ whole genome shotgun (WGS) entry which is preliminary data.</text>
</comment>
<evidence type="ECO:0000313" key="2">
    <source>
        <dbReference type="Proteomes" id="UP001549119"/>
    </source>
</evidence>
<protein>
    <recommendedName>
        <fullName evidence="3">DUF3396 domain-containing protein</fullName>
    </recommendedName>
</protein>
<sequence>MIMPSDLRSDPKDIEERGILRDDRRQKIRSRVGVLVSLYFERGWEQARRAAVRQCLDEYIAIPENKIDHYQLPNDTFLRKWDRSSIPKEYQDIDKIGDHENLYHFMTESHAEERDDPSLWMFIAFGFSKNNIRRRLSGVKAYFAPSYLCADPDRFVDLIRRWAGRLQVSHGSGGLGALSIPGAETVEDAYYYPWLTQYPGLEYDAMGDYFSESWKDEGYKRPRSSNWLTVLGADNVAALGGREAIEARLTSGMQLIPCGQGVLVRASPLPTLGDAANGGIPEGYRTIARIIKPIRFEGYQYSIIKLPPELNTGRGGRLAETLKWIRRFD</sequence>
<dbReference type="Proteomes" id="UP001549119">
    <property type="component" value="Unassembled WGS sequence"/>
</dbReference>
<dbReference type="InterPro" id="IPR021815">
    <property type="entry name" value="TsiV"/>
</dbReference>
<gene>
    <name evidence="1" type="ORF">ABIC20_006839</name>
</gene>